<evidence type="ECO:0000256" key="1">
    <source>
        <dbReference type="ARBA" id="ARBA00004173"/>
    </source>
</evidence>
<evidence type="ECO:0000256" key="3">
    <source>
        <dbReference type="ARBA" id="ARBA00022946"/>
    </source>
</evidence>
<dbReference type="Gene3D" id="3.30.2180.10">
    <property type="entry name" value="ATP12-like"/>
    <property type="match status" value="1"/>
</dbReference>
<keyword evidence="4" id="KW-0496">Mitochondrion</keyword>
<dbReference type="InterPro" id="IPR042272">
    <property type="entry name" value="ATP12_ATP_synth-F1-assembly_N"/>
</dbReference>
<dbReference type="InterPro" id="IPR011419">
    <property type="entry name" value="ATP12_ATP_synth-F1-assembly"/>
</dbReference>
<comment type="similarity">
    <text evidence="2">Belongs to the ATP12 family.</text>
</comment>
<comment type="caution">
    <text evidence="6">The sequence shown here is derived from an EMBL/GenBank/DDBJ whole genome shotgun (WGS) entry which is preliminary data.</text>
</comment>
<dbReference type="GO" id="GO:0033615">
    <property type="term" value="P:mitochondrial proton-transporting ATP synthase complex assembly"/>
    <property type="evidence" value="ECO:0007669"/>
    <property type="project" value="TreeGrafter"/>
</dbReference>
<protein>
    <recommendedName>
        <fullName evidence="8">ATP synthase mitochondrial F1 complex assembly factor 2</fullName>
    </recommendedName>
</protein>
<accession>A0A834M9N7</accession>
<dbReference type="Pfam" id="PF07542">
    <property type="entry name" value="ATP12"/>
    <property type="match status" value="1"/>
</dbReference>
<dbReference type="Proteomes" id="UP000625711">
    <property type="component" value="Unassembled WGS sequence"/>
</dbReference>
<keyword evidence="3" id="KW-0809">Transit peptide</keyword>
<dbReference type="EMBL" id="JAACXV010008897">
    <property type="protein sequence ID" value="KAF7275878.1"/>
    <property type="molecule type" value="Genomic_DNA"/>
</dbReference>
<dbReference type="AlphaFoldDB" id="A0A834M9N7"/>
<dbReference type="SUPFAM" id="SSF160909">
    <property type="entry name" value="ATP12-like"/>
    <property type="match status" value="1"/>
</dbReference>
<evidence type="ECO:0000313" key="6">
    <source>
        <dbReference type="EMBL" id="KAF7275878.1"/>
    </source>
</evidence>
<proteinExistence type="inferred from homology"/>
<name>A0A834M9N7_RHYFE</name>
<dbReference type="PANTHER" id="PTHR21013:SF10">
    <property type="entry name" value="ATP SYNTHASE MITOCHONDRIAL F1 COMPLEX ASSEMBLY FACTOR 2"/>
    <property type="match status" value="1"/>
</dbReference>
<reference evidence="6" key="1">
    <citation type="submission" date="2020-08" db="EMBL/GenBank/DDBJ databases">
        <title>Genome sequencing and assembly of the red palm weevil Rhynchophorus ferrugineus.</title>
        <authorList>
            <person name="Dias G.B."/>
            <person name="Bergman C.M."/>
            <person name="Manee M."/>
        </authorList>
    </citation>
    <scope>NUCLEOTIDE SEQUENCE</scope>
    <source>
        <strain evidence="6">AA-2017</strain>
        <tissue evidence="6">Whole larva</tissue>
    </source>
</reference>
<keyword evidence="7" id="KW-1185">Reference proteome</keyword>
<dbReference type="PANTHER" id="PTHR21013">
    <property type="entry name" value="ATP SYNTHASE MITOCHONDRIAL F1 COMPLEX ASSEMBLY FACTOR 2/ATP12 PROTEIN, MITOCHONDRIAL PRECURSOR"/>
    <property type="match status" value="1"/>
</dbReference>
<organism evidence="6 7">
    <name type="scientific">Rhynchophorus ferrugineus</name>
    <name type="common">Red palm weevil</name>
    <name type="synonym">Curculio ferrugineus</name>
    <dbReference type="NCBI Taxonomy" id="354439"/>
    <lineage>
        <taxon>Eukaryota</taxon>
        <taxon>Metazoa</taxon>
        <taxon>Ecdysozoa</taxon>
        <taxon>Arthropoda</taxon>
        <taxon>Hexapoda</taxon>
        <taxon>Insecta</taxon>
        <taxon>Pterygota</taxon>
        <taxon>Neoptera</taxon>
        <taxon>Endopterygota</taxon>
        <taxon>Coleoptera</taxon>
        <taxon>Polyphaga</taxon>
        <taxon>Cucujiformia</taxon>
        <taxon>Curculionidae</taxon>
        <taxon>Dryophthorinae</taxon>
        <taxon>Rhynchophorus</taxon>
    </lineage>
</organism>
<evidence type="ECO:0000256" key="5">
    <source>
        <dbReference type="ARBA" id="ARBA00023186"/>
    </source>
</evidence>
<evidence type="ECO:0008006" key="8">
    <source>
        <dbReference type="Google" id="ProtNLM"/>
    </source>
</evidence>
<evidence type="ECO:0000313" key="7">
    <source>
        <dbReference type="Proteomes" id="UP000625711"/>
    </source>
</evidence>
<dbReference type="OrthoDB" id="5673at2759"/>
<sequence>MLTTSRKLINYIKNKSEVKNIFRNYATKNRFYKNTGILKSDGKFEVTLDQRKLKTPKGNLFTVDSEPLALAVATEWNSQKKKIIQSNMHITTLCNTVIDNPNNLTKLDVVNYITNYLDTDTVLFQANVCMLWQIQLTMSVFLYHHNSQ</sequence>
<gene>
    <name evidence="6" type="ORF">GWI33_011182</name>
</gene>
<dbReference type="InterPro" id="IPR023335">
    <property type="entry name" value="ATP12_ortho_dom_sf"/>
</dbReference>
<evidence type="ECO:0000256" key="4">
    <source>
        <dbReference type="ARBA" id="ARBA00023128"/>
    </source>
</evidence>
<dbReference type="Gene3D" id="1.10.3580.10">
    <property type="entry name" value="ATP12 ATPase"/>
    <property type="match status" value="1"/>
</dbReference>
<comment type="subcellular location">
    <subcellularLocation>
        <location evidence="1">Mitochondrion</location>
    </subcellularLocation>
</comment>
<evidence type="ECO:0000256" key="2">
    <source>
        <dbReference type="ARBA" id="ARBA00008231"/>
    </source>
</evidence>
<dbReference type="GO" id="GO:0005739">
    <property type="term" value="C:mitochondrion"/>
    <property type="evidence" value="ECO:0007669"/>
    <property type="project" value="UniProtKB-SubCell"/>
</dbReference>
<keyword evidence="5" id="KW-0143">Chaperone</keyword>